<dbReference type="GO" id="GO:0006633">
    <property type="term" value="P:fatty acid biosynthetic process"/>
    <property type="evidence" value="ECO:0007669"/>
    <property type="project" value="InterPro"/>
</dbReference>
<name>A0AAW1WZQ4_RUBAR</name>
<dbReference type="Pfam" id="PF08392">
    <property type="entry name" value="FAE1_CUT1_RppA"/>
    <property type="match status" value="1"/>
</dbReference>
<sequence length="133" mass="14627">MGCSAGILSIYLTKDLLKVHKNSLALVLSMEAATPNGYGGKKKLMHLPSILFQMGEAAILLSNRKQDKGIAKYEVEHLVRTHIGSDDEAYQSVFQKSDEDGIETLVATKALKTNLSALGPMQKGFIMYQISRR</sequence>
<dbReference type="EMBL" id="JBEDUW010000005">
    <property type="protein sequence ID" value="KAK9929279.1"/>
    <property type="molecule type" value="Genomic_DNA"/>
</dbReference>
<gene>
    <name evidence="4" type="ORF">M0R45_026383</name>
</gene>
<dbReference type="GO" id="GO:0009922">
    <property type="term" value="F:fatty acid elongase activity"/>
    <property type="evidence" value="ECO:0007669"/>
    <property type="project" value="UniProtKB-EC"/>
</dbReference>
<organism evidence="4 5">
    <name type="scientific">Rubus argutus</name>
    <name type="common">Southern blackberry</name>
    <dbReference type="NCBI Taxonomy" id="59490"/>
    <lineage>
        <taxon>Eukaryota</taxon>
        <taxon>Viridiplantae</taxon>
        <taxon>Streptophyta</taxon>
        <taxon>Embryophyta</taxon>
        <taxon>Tracheophyta</taxon>
        <taxon>Spermatophyta</taxon>
        <taxon>Magnoliopsida</taxon>
        <taxon>eudicotyledons</taxon>
        <taxon>Gunneridae</taxon>
        <taxon>Pentapetalae</taxon>
        <taxon>rosids</taxon>
        <taxon>fabids</taxon>
        <taxon>Rosales</taxon>
        <taxon>Rosaceae</taxon>
        <taxon>Rosoideae</taxon>
        <taxon>Rosoideae incertae sedis</taxon>
        <taxon>Rubus</taxon>
    </lineage>
</organism>
<proteinExistence type="predicted"/>
<evidence type="ECO:0000256" key="2">
    <source>
        <dbReference type="ARBA" id="ARBA00047375"/>
    </source>
</evidence>
<keyword evidence="1" id="KW-0012">Acyltransferase</keyword>
<evidence type="ECO:0000313" key="4">
    <source>
        <dbReference type="EMBL" id="KAK9929279.1"/>
    </source>
</evidence>
<evidence type="ECO:0000256" key="1">
    <source>
        <dbReference type="ARBA" id="ARBA00023315"/>
    </source>
</evidence>
<dbReference type="InterPro" id="IPR013601">
    <property type="entry name" value="FAE1_typ3_polyketide_synth"/>
</dbReference>
<dbReference type="SUPFAM" id="SSF53901">
    <property type="entry name" value="Thiolase-like"/>
    <property type="match status" value="1"/>
</dbReference>
<reference evidence="4 5" key="1">
    <citation type="journal article" date="2023" name="G3 (Bethesda)">
        <title>A chromosome-length genome assembly and annotation of blackberry (Rubus argutus, cv. 'Hillquist').</title>
        <authorList>
            <person name="Bruna T."/>
            <person name="Aryal R."/>
            <person name="Dudchenko O."/>
            <person name="Sargent D.J."/>
            <person name="Mead D."/>
            <person name="Buti M."/>
            <person name="Cavallini A."/>
            <person name="Hytonen T."/>
            <person name="Andres J."/>
            <person name="Pham M."/>
            <person name="Weisz D."/>
            <person name="Mascagni F."/>
            <person name="Usai G."/>
            <person name="Natali L."/>
            <person name="Bassil N."/>
            <person name="Fernandez G.E."/>
            <person name="Lomsadze A."/>
            <person name="Armour M."/>
            <person name="Olukolu B."/>
            <person name="Poorten T."/>
            <person name="Britton C."/>
            <person name="Davik J."/>
            <person name="Ashrafi H."/>
            <person name="Aiden E.L."/>
            <person name="Borodovsky M."/>
            <person name="Worthington M."/>
        </authorList>
    </citation>
    <scope>NUCLEOTIDE SEQUENCE [LARGE SCALE GENOMIC DNA]</scope>
    <source>
        <strain evidence="4">PI 553951</strain>
    </source>
</reference>
<dbReference type="PANTHER" id="PTHR31561">
    <property type="entry name" value="3-KETOACYL-COA SYNTHASE"/>
    <property type="match status" value="1"/>
</dbReference>
<protein>
    <recommendedName>
        <fullName evidence="3">FAE domain-containing protein</fullName>
    </recommendedName>
</protein>
<comment type="caution">
    <text evidence="4">The sequence shown here is derived from an EMBL/GenBank/DDBJ whole genome shotgun (WGS) entry which is preliminary data.</text>
</comment>
<dbReference type="GO" id="GO:0016020">
    <property type="term" value="C:membrane"/>
    <property type="evidence" value="ECO:0007669"/>
    <property type="project" value="InterPro"/>
</dbReference>
<dbReference type="AlphaFoldDB" id="A0AAW1WZQ4"/>
<dbReference type="InterPro" id="IPR012392">
    <property type="entry name" value="3-ktacl-CoA_syn"/>
</dbReference>
<accession>A0AAW1WZQ4</accession>
<feature type="domain" description="FAE" evidence="3">
    <location>
        <begin position="1"/>
        <end position="121"/>
    </location>
</feature>
<keyword evidence="5" id="KW-1185">Reference proteome</keyword>
<evidence type="ECO:0000313" key="5">
    <source>
        <dbReference type="Proteomes" id="UP001457282"/>
    </source>
</evidence>
<dbReference type="Proteomes" id="UP001457282">
    <property type="component" value="Unassembled WGS sequence"/>
</dbReference>
<comment type="catalytic activity">
    <reaction evidence="2">
        <text>a very-long-chain acyl-CoA + malonyl-CoA + H(+) = a very-long-chain 3-oxoacyl-CoA + CO2 + CoA</text>
        <dbReference type="Rhea" id="RHEA:32727"/>
        <dbReference type="ChEBI" id="CHEBI:15378"/>
        <dbReference type="ChEBI" id="CHEBI:16526"/>
        <dbReference type="ChEBI" id="CHEBI:57287"/>
        <dbReference type="ChEBI" id="CHEBI:57384"/>
        <dbReference type="ChEBI" id="CHEBI:90725"/>
        <dbReference type="ChEBI" id="CHEBI:90736"/>
        <dbReference type="EC" id="2.3.1.199"/>
    </reaction>
</comment>
<keyword evidence="1" id="KW-0808">Transferase</keyword>
<evidence type="ECO:0000259" key="3">
    <source>
        <dbReference type="Pfam" id="PF08392"/>
    </source>
</evidence>
<dbReference type="Gene3D" id="3.40.47.10">
    <property type="match status" value="1"/>
</dbReference>
<dbReference type="InterPro" id="IPR016039">
    <property type="entry name" value="Thiolase-like"/>
</dbReference>